<name>A0AAN9TDN3_PSOTE</name>
<feature type="domain" description="DOG1" evidence="1">
    <location>
        <begin position="15"/>
        <end position="255"/>
    </location>
</feature>
<dbReference type="Proteomes" id="UP001386955">
    <property type="component" value="Unassembled WGS sequence"/>
</dbReference>
<proteinExistence type="predicted"/>
<evidence type="ECO:0000313" key="2">
    <source>
        <dbReference type="EMBL" id="KAK7411815.1"/>
    </source>
</evidence>
<dbReference type="InterPro" id="IPR051886">
    <property type="entry name" value="Seed_Dev/Stress_Resp_Reg"/>
</dbReference>
<evidence type="ECO:0000259" key="1">
    <source>
        <dbReference type="PROSITE" id="PS51806"/>
    </source>
</evidence>
<reference evidence="2 3" key="1">
    <citation type="submission" date="2024-01" db="EMBL/GenBank/DDBJ databases">
        <title>The genomes of 5 underutilized Papilionoideae crops provide insights into root nodulation and disease resistanc.</title>
        <authorList>
            <person name="Jiang F."/>
        </authorList>
    </citation>
    <scope>NUCLEOTIDE SEQUENCE [LARGE SCALE GENOMIC DNA]</scope>
    <source>
        <strain evidence="2">DUOXIRENSHENG_FW03</strain>
        <tissue evidence="2">Leaves</tissue>
    </source>
</reference>
<sequence>MLKAVAPLLSRQKQGRPFKEYYGEWLSTLKNNLLPQLRRSIGGESQTILSSHVEMVHQHFQSYYHALDEATTSEPSQVLTQEWRNSVEKPLLWLGDLHPFLFTQLARSLLHEASSPDQDSLLLPLSDRPWQVALAWRNPSESLTSRMDQIDCGLRSIVPAVSERLHRADRSFLDRVVPHWFPSRGRHASKVALADDVKAHTEDLVSVLLYANRLRRNVLLDIISATTVYQAALFLEALSQFLIAFRDHDLVNAVEHSKAVPLQKQPRPRCH</sequence>
<protein>
    <recommendedName>
        <fullName evidence="1">DOG1 domain-containing protein</fullName>
    </recommendedName>
</protein>
<keyword evidence="3" id="KW-1185">Reference proteome</keyword>
<dbReference type="GO" id="GO:0006351">
    <property type="term" value="P:DNA-templated transcription"/>
    <property type="evidence" value="ECO:0007669"/>
    <property type="project" value="InterPro"/>
</dbReference>
<dbReference type="AlphaFoldDB" id="A0AAN9TDN3"/>
<gene>
    <name evidence="2" type="ORF">VNO78_03256</name>
</gene>
<comment type="caution">
    <text evidence="2">The sequence shown here is derived from an EMBL/GenBank/DDBJ whole genome shotgun (WGS) entry which is preliminary data.</text>
</comment>
<accession>A0AAN9TDN3</accession>
<evidence type="ECO:0000313" key="3">
    <source>
        <dbReference type="Proteomes" id="UP001386955"/>
    </source>
</evidence>
<dbReference type="PANTHER" id="PTHR46354">
    <property type="entry name" value="DOG1 DOMAIN-CONTAINING PROTEIN"/>
    <property type="match status" value="1"/>
</dbReference>
<dbReference type="EMBL" id="JAYMYS010000001">
    <property type="protein sequence ID" value="KAK7411815.1"/>
    <property type="molecule type" value="Genomic_DNA"/>
</dbReference>
<dbReference type="Pfam" id="PF14144">
    <property type="entry name" value="DOG1"/>
    <property type="match status" value="1"/>
</dbReference>
<dbReference type="GO" id="GO:0043565">
    <property type="term" value="F:sequence-specific DNA binding"/>
    <property type="evidence" value="ECO:0007669"/>
    <property type="project" value="InterPro"/>
</dbReference>
<dbReference type="PANTHER" id="PTHR46354:SF9">
    <property type="entry name" value="PROTEIN INAPERTURATE POLLEN1"/>
    <property type="match status" value="1"/>
</dbReference>
<organism evidence="2 3">
    <name type="scientific">Psophocarpus tetragonolobus</name>
    <name type="common">Winged bean</name>
    <name type="synonym">Dolichos tetragonolobus</name>
    <dbReference type="NCBI Taxonomy" id="3891"/>
    <lineage>
        <taxon>Eukaryota</taxon>
        <taxon>Viridiplantae</taxon>
        <taxon>Streptophyta</taxon>
        <taxon>Embryophyta</taxon>
        <taxon>Tracheophyta</taxon>
        <taxon>Spermatophyta</taxon>
        <taxon>Magnoliopsida</taxon>
        <taxon>eudicotyledons</taxon>
        <taxon>Gunneridae</taxon>
        <taxon>Pentapetalae</taxon>
        <taxon>rosids</taxon>
        <taxon>fabids</taxon>
        <taxon>Fabales</taxon>
        <taxon>Fabaceae</taxon>
        <taxon>Papilionoideae</taxon>
        <taxon>50 kb inversion clade</taxon>
        <taxon>NPAAA clade</taxon>
        <taxon>indigoferoid/millettioid clade</taxon>
        <taxon>Phaseoleae</taxon>
        <taxon>Psophocarpus</taxon>
    </lineage>
</organism>
<dbReference type="PROSITE" id="PS51806">
    <property type="entry name" value="DOG1"/>
    <property type="match status" value="1"/>
</dbReference>
<dbReference type="InterPro" id="IPR025422">
    <property type="entry name" value="TGA_domain"/>
</dbReference>